<dbReference type="Gene3D" id="3.30.63.10">
    <property type="entry name" value="Guanylate Kinase phosphate binding domain"/>
    <property type="match status" value="1"/>
</dbReference>
<dbReference type="GO" id="GO:0004385">
    <property type="term" value="F:GMP kinase activity"/>
    <property type="evidence" value="ECO:0007669"/>
    <property type="project" value="UniProtKB-EC"/>
</dbReference>
<proteinExistence type="inferred from homology"/>
<evidence type="ECO:0000256" key="5">
    <source>
        <dbReference type="ARBA" id="ARBA00022777"/>
    </source>
</evidence>
<dbReference type="PANTHER" id="PTHR23117">
    <property type="entry name" value="GUANYLATE KINASE-RELATED"/>
    <property type="match status" value="1"/>
</dbReference>
<comment type="similarity">
    <text evidence="1">Belongs to the guanylate kinase family.</text>
</comment>
<evidence type="ECO:0000256" key="3">
    <source>
        <dbReference type="ARBA" id="ARBA00016296"/>
    </source>
</evidence>
<dbReference type="FunFam" id="3.30.63.10:FF:000002">
    <property type="entry name" value="Guanylate kinase 1"/>
    <property type="match status" value="1"/>
</dbReference>
<dbReference type="AlphaFoldDB" id="A0A2M7XG09"/>
<name>A0A2M7XG09_9BACT</name>
<accession>A0A2M7XG09</accession>
<dbReference type="InterPro" id="IPR008144">
    <property type="entry name" value="Guanylate_kin-like_dom"/>
</dbReference>
<dbReference type="Gene3D" id="3.40.50.300">
    <property type="entry name" value="P-loop containing nucleotide triphosphate hydrolases"/>
    <property type="match status" value="1"/>
</dbReference>
<dbReference type="EMBL" id="PFWS01000054">
    <property type="protein sequence ID" value="PJA46785.1"/>
    <property type="molecule type" value="Genomic_DNA"/>
</dbReference>
<dbReference type="Pfam" id="PF00625">
    <property type="entry name" value="Guanylate_kin"/>
    <property type="match status" value="1"/>
</dbReference>
<sequence length="191" mass="22143">MPKKGKLFLLTGPSGSGKTTIAHLLLKYNPTLERVTTYTTRLPRKGEINGIHYHFIDRKTFKEFVKKGAFLEWARVYGNYYGQKENDIELIKKQGKNILLVIDPQGMKTLMEQNKAISFFLDTESDELLFKHLCKRSTDKQTTLQTRLKKAKSDRKLASFATYQIQNIEGYPEKTAKQIEKIIQKELTIPR</sequence>
<keyword evidence="5 8" id="KW-0418">Kinase</keyword>
<dbReference type="InterPro" id="IPR027417">
    <property type="entry name" value="P-loop_NTPase"/>
</dbReference>
<dbReference type="GO" id="GO:0005829">
    <property type="term" value="C:cytosol"/>
    <property type="evidence" value="ECO:0007669"/>
    <property type="project" value="TreeGrafter"/>
</dbReference>
<evidence type="ECO:0000256" key="4">
    <source>
        <dbReference type="ARBA" id="ARBA00022679"/>
    </source>
</evidence>
<dbReference type="InterPro" id="IPR020590">
    <property type="entry name" value="Guanylate_kinase_CS"/>
</dbReference>
<organism evidence="8 9">
    <name type="scientific">Candidatus Uhrbacteria bacterium CG_4_9_14_3_um_filter_36_7</name>
    <dbReference type="NCBI Taxonomy" id="1975033"/>
    <lineage>
        <taxon>Bacteria</taxon>
        <taxon>Candidatus Uhriibacteriota</taxon>
    </lineage>
</organism>
<dbReference type="InterPro" id="IPR008145">
    <property type="entry name" value="GK/Ca_channel_bsu"/>
</dbReference>
<dbReference type="SMART" id="SM00072">
    <property type="entry name" value="GuKc"/>
    <property type="match status" value="1"/>
</dbReference>
<keyword evidence="4" id="KW-0808">Transferase</keyword>
<protein>
    <recommendedName>
        <fullName evidence="3">Guanylate kinase</fullName>
        <ecNumber evidence="2">2.7.4.8</ecNumber>
    </recommendedName>
    <alternativeName>
        <fullName evidence="6">GMP kinase</fullName>
    </alternativeName>
</protein>
<evidence type="ECO:0000256" key="2">
    <source>
        <dbReference type="ARBA" id="ARBA00012961"/>
    </source>
</evidence>
<reference evidence="9" key="1">
    <citation type="submission" date="2017-09" db="EMBL/GenBank/DDBJ databases">
        <title>Depth-based differentiation of microbial function through sediment-hosted aquifers and enrichment of novel symbionts in the deep terrestrial subsurface.</title>
        <authorList>
            <person name="Probst A.J."/>
            <person name="Ladd B."/>
            <person name="Jarett J.K."/>
            <person name="Geller-Mcgrath D.E."/>
            <person name="Sieber C.M.K."/>
            <person name="Emerson J.B."/>
            <person name="Anantharaman K."/>
            <person name="Thomas B.C."/>
            <person name="Malmstrom R."/>
            <person name="Stieglmeier M."/>
            <person name="Klingl A."/>
            <person name="Woyke T."/>
            <person name="Ryan C.M."/>
            <person name="Banfield J.F."/>
        </authorList>
    </citation>
    <scope>NUCLEOTIDE SEQUENCE [LARGE SCALE GENOMIC DNA]</scope>
</reference>
<dbReference type="Proteomes" id="UP000229749">
    <property type="component" value="Unassembled WGS sequence"/>
</dbReference>
<evidence type="ECO:0000313" key="9">
    <source>
        <dbReference type="Proteomes" id="UP000229749"/>
    </source>
</evidence>
<dbReference type="CDD" id="cd00071">
    <property type="entry name" value="GMPK"/>
    <property type="match status" value="1"/>
</dbReference>
<dbReference type="PROSITE" id="PS00856">
    <property type="entry name" value="GUANYLATE_KINASE_1"/>
    <property type="match status" value="1"/>
</dbReference>
<dbReference type="EC" id="2.7.4.8" evidence="2"/>
<evidence type="ECO:0000256" key="1">
    <source>
        <dbReference type="ARBA" id="ARBA00005790"/>
    </source>
</evidence>
<dbReference type="PROSITE" id="PS50052">
    <property type="entry name" value="GUANYLATE_KINASE_2"/>
    <property type="match status" value="1"/>
</dbReference>
<dbReference type="SUPFAM" id="SSF52540">
    <property type="entry name" value="P-loop containing nucleoside triphosphate hydrolases"/>
    <property type="match status" value="1"/>
</dbReference>
<gene>
    <name evidence="8" type="ORF">CO172_03540</name>
</gene>
<feature type="domain" description="Guanylate kinase-like" evidence="7">
    <location>
        <begin position="5"/>
        <end position="184"/>
    </location>
</feature>
<comment type="caution">
    <text evidence="8">The sequence shown here is derived from an EMBL/GenBank/DDBJ whole genome shotgun (WGS) entry which is preliminary data.</text>
</comment>
<evidence type="ECO:0000256" key="6">
    <source>
        <dbReference type="ARBA" id="ARBA00030128"/>
    </source>
</evidence>
<evidence type="ECO:0000259" key="7">
    <source>
        <dbReference type="PROSITE" id="PS50052"/>
    </source>
</evidence>
<dbReference type="PANTHER" id="PTHR23117:SF13">
    <property type="entry name" value="GUANYLATE KINASE"/>
    <property type="match status" value="1"/>
</dbReference>
<evidence type="ECO:0000313" key="8">
    <source>
        <dbReference type="EMBL" id="PJA46785.1"/>
    </source>
</evidence>